<proteinExistence type="predicted"/>
<keyword evidence="4" id="KW-1185">Reference proteome</keyword>
<dbReference type="Proteomes" id="UP001050808">
    <property type="component" value="Unassembled WGS sequence"/>
</dbReference>
<dbReference type="InterPro" id="IPR007278">
    <property type="entry name" value="DUF397"/>
</dbReference>
<dbReference type="RefSeq" id="WP_189967454.1">
    <property type="nucleotide sequence ID" value="NZ_BMUA01000019.1"/>
</dbReference>
<evidence type="ECO:0000313" key="3">
    <source>
        <dbReference type="EMBL" id="GHI38582.1"/>
    </source>
</evidence>
<comment type="caution">
    <text evidence="3">The sequence shown here is derived from an EMBL/GenBank/DDBJ whole genome shotgun (WGS) entry which is preliminary data.</text>
</comment>
<organism evidence="3 4">
    <name type="scientific">Streptomyces violascens</name>
    <dbReference type="NCBI Taxonomy" id="67381"/>
    <lineage>
        <taxon>Bacteria</taxon>
        <taxon>Bacillati</taxon>
        <taxon>Actinomycetota</taxon>
        <taxon>Actinomycetes</taxon>
        <taxon>Kitasatosporales</taxon>
        <taxon>Streptomycetaceae</taxon>
        <taxon>Streptomyces</taxon>
    </lineage>
</organism>
<evidence type="ECO:0000313" key="4">
    <source>
        <dbReference type="Proteomes" id="UP001050808"/>
    </source>
</evidence>
<gene>
    <name evidence="3" type="ORF">Sviol_29900</name>
</gene>
<reference evidence="3" key="1">
    <citation type="submission" date="2024-05" db="EMBL/GenBank/DDBJ databases">
        <title>Whole genome shotgun sequence of Streptomyces violascens NBRC 12920.</title>
        <authorList>
            <person name="Komaki H."/>
            <person name="Tamura T."/>
        </authorList>
    </citation>
    <scope>NUCLEOTIDE SEQUENCE</scope>
    <source>
        <strain evidence="3">NBRC 12920</strain>
    </source>
</reference>
<name>A0ABQ3QMT4_9ACTN</name>
<dbReference type="Pfam" id="PF04149">
    <property type="entry name" value="DUF397"/>
    <property type="match status" value="1"/>
</dbReference>
<feature type="domain" description="DUF397" evidence="2">
    <location>
        <begin position="18"/>
        <end position="74"/>
    </location>
</feature>
<evidence type="ECO:0000256" key="1">
    <source>
        <dbReference type="SAM" id="MobiDB-lite"/>
    </source>
</evidence>
<sequence length="75" mass="7803">MSTERTPDPAPAAAGSNGWRKSSHSAGDNGSCLEVAESGFSSRLLVPVRDSKRPGGPALFFPARAWTAFIEGVKG</sequence>
<protein>
    <recommendedName>
        <fullName evidence="2">DUF397 domain-containing protein</fullName>
    </recommendedName>
</protein>
<feature type="region of interest" description="Disordered" evidence="1">
    <location>
        <begin position="1"/>
        <end position="32"/>
    </location>
</feature>
<dbReference type="EMBL" id="BNDY01000008">
    <property type="protein sequence ID" value="GHI38582.1"/>
    <property type="molecule type" value="Genomic_DNA"/>
</dbReference>
<evidence type="ECO:0000259" key="2">
    <source>
        <dbReference type="Pfam" id="PF04149"/>
    </source>
</evidence>
<accession>A0ABQ3QMT4</accession>